<reference evidence="2 3" key="1">
    <citation type="submission" date="2017-01" db="EMBL/GenBank/DDBJ databases">
        <title>Genome sequence of Rhodoferax antarcticus ANT.BR, a psychrophilic purple nonsulfur bacterium from an Antarctic microbial mat.</title>
        <authorList>
            <person name="Baker J."/>
            <person name="Riester C."/>
            <person name="Skinner B."/>
            <person name="Newell A."/>
            <person name="Swingley W."/>
            <person name="Madigan M."/>
            <person name="Jung D."/>
            <person name="Asao M."/>
            <person name="Chen M."/>
            <person name="Loughlin P."/>
            <person name="Pan H."/>
            <person name="Lin S."/>
            <person name="Li N."/>
            <person name="Shaw J."/>
            <person name="Prado M."/>
            <person name="Sherman C."/>
            <person name="Li X."/>
            <person name="Tang J."/>
            <person name="Blankenship R."/>
            <person name="Zhao T."/>
            <person name="Touchman J."/>
            <person name="Sattley M."/>
        </authorList>
    </citation>
    <scope>NUCLEOTIDE SEQUENCE [LARGE SCALE GENOMIC DNA]</scope>
    <source>
        <strain evidence="2 3">ANT.BR</strain>
    </source>
</reference>
<dbReference type="GO" id="GO:0006313">
    <property type="term" value="P:DNA transposition"/>
    <property type="evidence" value="ECO:0007669"/>
    <property type="project" value="InterPro"/>
</dbReference>
<dbReference type="STRING" id="81479.RA876_18925"/>
<name>A0A1Q8YIN2_9BURK</name>
<dbReference type="EMBL" id="MSYM01000007">
    <property type="protein sequence ID" value="OLP07914.1"/>
    <property type="molecule type" value="Genomic_DNA"/>
</dbReference>
<sequence length="69" mass="7630">MAAGAPRLPEKWVVDCKCVGSGEKTLVYLGRYLYGGVIQEGDILSCEDGQVSFRYRDAKSDKMQVRALT</sequence>
<evidence type="ECO:0000259" key="1">
    <source>
        <dbReference type="Pfam" id="PF04986"/>
    </source>
</evidence>
<dbReference type="GO" id="GO:0003677">
    <property type="term" value="F:DNA binding"/>
    <property type="evidence" value="ECO:0007669"/>
    <property type="project" value="InterPro"/>
</dbReference>
<evidence type="ECO:0000313" key="2">
    <source>
        <dbReference type="EMBL" id="OLP07914.1"/>
    </source>
</evidence>
<evidence type="ECO:0000313" key="3">
    <source>
        <dbReference type="Proteomes" id="UP000185911"/>
    </source>
</evidence>
<proteinExistence type="predicted"/>
<organism evidence="2 3">
    <name type="scientific">Rhodoferax antarcticus ANT.BR</name>
    <dbReference type="NCBI Taxonomy" id="1111071"/>
    <lineage>
        <taxon>Bacteria</taxon>
        <taxon>Pseudomonadati</taxon>
        <taxon>Pseudomonadota</taxon>
        <taxon>Betaproteobacteria</taxon>
        <taxon>Burkholderiales</taxon>
        <taxon>Comamonadaceae</taxon>
        <taxon>Rhodoferax</taxon>
    </lineage>
</organism>
<dbReference type="Proteomes" id="UP000185911">
    <property type="component" value="Unassembled WGS sequence"/>
</dbReference>
<keyword evidence="3" id="KW-1185">Reference proteome</keyword>
<protein>
    <submittedName>
        <fullName evidence="2">Transposase</fullName>
    </submittedName>
</protein>
<dbReference type="Pfam" id="PF04986">
    <property type="entry name" value="Y2_Tnp"/>
    <property type="match status" value="1"/>
</dbReference>
<dbReference type="InterPro" id="IPR007069">
    <property type="entry name" value="Transposase_32"/>
</dbReference>
<feature type="domain" description="Transposase IS801/IS1294" evidence="1">
    <location>
        <begin position="10"/>
        <end position="68"/>
    </location>
</feature>
<dbReference type="AlphaFoldDB" id="A0A1Q8YIN2"/>
<dbReference type="GO" id="GO:0004803">
    <property type="term" value="F:transposase activity"/>
    <property type="evidence" value="ECO:0007669"/>
    <property type="project" value="InterPro"/>
</dbReference>
<comment type="caution">
    <text evidence="2">The sequence shown here is derived from an EMBL/GenBank/DDBJ whole genome shotgun (WGS) entry which is preliminary data.</text>
</comment>
<accession>A0A1Q8YIN2</accession>
<gene>
    <name evidence="2" type="ORF">BLL52_1012</name>
</gene>